<dbReference type="InterPro" id="IPR050261">
    <property type="entry name" value="FrsA_esterase"/>
</dbReference>
<keyword evidence="1" id="KW-0378">Hydrolase</keyword>
<dbReference type="PANTHER" id="PTHR22946">
    <property type="entry name" value="DIENELACTONE HYDROLASE DOMAIN-CONTAINING PROTEIN-RELATED"/>
    <property type="match status" value="1"/>
</dbReference>
<feature type="domain" description="Peptidase S9 prolyl oligopeptidase catalytic" evidence="2">
    <location>
        <begin position="46"/>
        <end position="241"/>
    </location>
</feature>
<dbReference type="SUPFAM" id="SSF53474">
    <property type="entry name" value="alpha/beta-Hydrolases"/>
    <property type="match status" value="1"/>
</dbReference>
<dbReference type="AlphaFoldDB" id="A0A3A1R0S6"/>
<dbReference type="EMBL" id="QXIR01000008">
    <property type="protein sequence ID" value="RIW35284.1"/>
    <property type="molecule type" value="Genomic_DNA"/>
</dbReference>
<dbReference type="GO" id="GO:0006508">
    <property type="term" value="P:proteolysis"/>
    <property type="evidence" value="ECO:0007669"/>
    <property type="project" value="InterPro"/>
</dbReference>
<dbReference type="InterPro" id="IPR001375">
    <property type="entry name" value="Peptidase_S9_cat"/>
</dbReference>
<dbReference type="OrthoDB" id="31158at2"/>
<keyword evidence="4" id="KW-1185">Reference proteome</keyword>
<protein>
    <submittedName>
        <fullName evidence="3">Esterase</fullName>
    </submittedName>
</protein>
<gene>
    <name evidence="3" type="ORF">D3H55_07745</name>
</gene>
<name>A0A3A1R0S6_9BACI</name>
<dbReference type="InterPro" id="IPR029058">
    <property type="entry name" value="AB_hydrolase_fold"/>
</dbReference>
<evidence type="ECO:0000256" key="1">
    <source>
        <dbReference type="ARBA" id="ARBA00022801"/>
    </source>
</evidence>
<sequence>MITIKKDIIGSIPVLNISMDESASSALPAVFFIHGFTSAKEHNLHYAYYLAEKGYRVLMPDTLLHGERGEGLDETRLSTKFWEIVLTTIEELGILKDHYSKNGLINEGRLGVAGTSMGGIVTLGALTKFPWIKAAVSLMGCPSYVDLANAQISMLKKRGYTLPYSEEKLNSMMDMLGNYDLSRQPEVLEGKSLFFWHGKQDTVVPYQPAYDFYKTLSGNDHPKLHDLQFMTDDLGGHKVSRDGVLRSVQWVADNL</sequence>
<evidence type="ECO:0000259" key="2">
    <source>
        <dbReference type="Pfam" id="PF00326"/>
    </source>
</evidence>
<dbReference type="RefSeq" id="WP_119546331.1">
    <property type="nucleotide sequence ID" value="NZ_QXIR01000008.1"/>
</dbReference>
<dbReference type="Gene3D" id="3.40.50.1820">
    <property type="entry name" value="alpha/beta hydrolase"/>
    <property type="match status" value="1"/>
</dbReference>
<proteinExistence type="predicted"/>
<dbReference type="Pfam" id="PF00326">
    <property type="entry name" value="Peptidase_S9"/>
    <property type="match status" value="1"/>
</dbReference>
<dbReference type="Proteomes" id="UP000265801">
    <property type="component" value="Unassembled WGS sequence"/>
</dbReference>
<evidence type="ECO:0000313" key="3">
    <source>
        <dbReference type="EMBL" id="RIW35284.1"/>
    </source>
</evidence>
<organism evidence="3 4">
    <name type="scientific">Bacillus salacetis</name>
    <dbReference type="NCBI Taxonomy" id="2315464"/>
    <lineage>
        <taxon>Bacteria</taxon>
        <taxon>Bacillati</taxon>
        <taxon>Bacillota</taxon>
        <taxon>Bacilli</taxon>
        <taxon>Bacillales</taxon>
        <taxon>Bacillaceae</taxon>
        <taxon>Bacillus</taxon>
    </lineage>
</organism>
<dbReference type="GO" id="GO:0052689">
    <property type="term" value="F:carboxylic ester hydrolase activity"/>
    <property type="evidence" value="ECO:0007669"/>
    <property type="project" value="UniProtKB-ARBA"/>
</dbReference>
<accession>A0A3A1R0S6</accession>
<dbReference type="PANTHER" id="PTHR22946:SF9">
    <property type="entry name" value="POLYKETIDE TRANSFERASE AF380"/>
    <property type="match status" value="1"/>
</dbReference>
<evidence type="ECO:0000313" key="4">
    <source>
        <dbReference type="Proteomes" id="UP000265801"/>
    </source>
</evidence>
<reference evidence="3 4" key="1">
    <citation type="submission" date="2018-09" db="EMBL/GenBank/DDBJ databases">
        <title>Bacillus saliacetes sp. nov., isolated from Thai shrimp paste (Ka-pi).</title>
        <authorList>
            <person name="Daroonpunt R."/>
            <person name="Tanasupawat S."/>
            <person name="Yiamsombut S."/>
        </authorList>
    </citation>
    <scope>NUCLEOTIDE SEQUENCE [LARGE SCALE GENOMIC DNA]</scope>
    <source>
        <strain evidence="3 4">SKP7-4</strain>
    </source>
</reference>
<dbReference type="GO" id="GO:0008236">
    <property type="term" value="F:serine-type peptidase activity"/>
    <property type="evidence" value="ECO:0007669"/>
    <property type="project" value="InterPro"/>
</dbReference>
<comment type="caution">
    <text evidence="3">The sequence shown here is derived from an EMBL/GenBank/DDBJ whole genome shotgun (WGS) entry which is preliminary data.</text>
</comment>